<dbReference type="GO" id="GO:0008289">
    <property type="term" value="F:lipid binding"/>
    <property type="evidence" value="ECO:0007669"/>
    <property type="project" value="InterPro"/>
</dbReference>
<sequence length="85" mass="10146">MIKRTRDPCWNKEFQFMLDEAPLEDMIHIEIMSKRFGFSFHSKESLGHVDINLADVVYNGRINEKYHLINSRNGVIHVDIRWKTI</sequence>
<dbReference type="EMBL" id="JADFTS010000002">
    <property type="protein sequence ID" value="KAF9619930.1"/>
    <property type="molecule type" value="Genomic_DNA"/>
</dbReference>
<feature type="domain" description="C2" evidence="1">
    <location>
        <begin position="1"/>
        <end position="66"/>
    </location>
</feature>
<dbReference type="OrthoDB" id="1721402at2759"/>
<dbReference type="Pfam" id="PF00168">
    <property type="entry name" value="C2"/>
    <property type="match status" value="1"/>
</dbReference>
<gene>
    <name evidence="2" type="ORF">IFM89_010241</name>
</gene>
<evidence type="ECO:0000313" key="2">
    <source>
        <dbReference type="EMBL" id="KAF9619930.1"/>
    </source>
</evidence>
<dbReference type="PANTHER" id="PTHR10774">
    <property type="entry name" value="EXTENDED SYNAPTOTAGMIN-RELATED"/>
    <property type="match status" value="1"/>
</dbReference>
<dbReference type="InterPro" id="IPR035892">
    <property type="entry name" value="C2_domain_sf"/>
</dbReference>
<accession>A0A835M5G9</accession>
<dbReference type="GO" id="GO:0005783">
    <property type="term" value="C:endoplasmic reticulum"/>
    <property type="evidence" value="ECO:0007669"/>
    <property type="project" value="TreeGrafter"/>
</dbReference>
<dbReference type="Proteomes" id="UP000631114">
    <property type="component" value="Unassembled WGS sequence"/>
</dbReference>
<dbReference type="InterPro" id="IPR000008">
    <property type="entry name" value="C2_dom"/>
</dbReference>
<evidence type="ECO:0000313" key="3">
    <source>
        <dbReference type="Proteomes" id="UP000631114"/>
    </source>
</evidence>
<dbReference type="PANTHER" id="PTHR10774:SF217">
    <property type="entry name" value="OS06G0685300 PROTEIN"/>
    <property type="match status" value="1"/>
</dbReference>
<comment type="caution">
    <text evidence="2">The sequence shown here is derived from an EMBL/GenBank/DDBJ whole genome shotgun (WGS) entry which is preliminary data.</text>
</comment>
<dbReference type="AlphaFoldDB" id="A0A835M5G9"/>
<dbReference type="InterPro" id="IPR045050">
    <property type="entry name" value="Synaptotagmin_plant"/>
</dbReference>
<organism evidence="2 3">
    <name type="scientific">Coptis chinensis</name>
    <dbReference type="NCBI Taxonomy" id="261450"/>
    <lineage>
        <taxon>Eukaryota</taxon>
        <taxon>Viridiplantae</taxon>
        <taxon>Streptophyta</taxon>
        <taxon>Embryophyta</taxon>
        <taxon>Tracheophyta</taxon>
        <taxon>Spermatophyta</taxon>
        <taxon>Magnoliopsida</taxon>
        <taxon>Ranunculales</taxon>
        <taxon>Ranunculaceae</taxon>
        <taxon>Coptidoideae</taxon>
        <taxon>Coptis</taxon>
    </lineage>
</organism>
<dbReference type="SUPFAM" id="SSF49562">
    <property type="entry name" value="C2 domain (Calcium/lipid-binding domain, CaLB)"/>
    <property type="match status" value="1"/>
</dbReference>
<protein>
    <recommendedName>
        <fullName evidence="1">C2 domain-containing protein</fullName>
    </recommendedName>
</protein>
<proteinExistence type="predicted"/>
<name>A0A835M5G9_9MAGN</name>
<evidence type="ECO:0000259" key="1">
    <source>
        <dbReference type="PROSITE" id="PS50004"/>
    </source>
</evidence>
<dbReference type="PROSITE" id="PS50004">
    <property type="entry name" value="C2"/>
    <property type="match status" value="1"/>
</dbReference>
<reference evidence="2 3" key="1">
    <citation type="submission" date="2020-10" db="EMBL/GenBank/DDBJ databases">
        <title>The Coptis chinensis genome and diversification of protoberbering-type alkaloids.</title>
        <authorList>
            <person name="Wang B."/>
            <person name="Shu S."/>
            <person name="Song C."/>
            <person name="Liu Y."/>
        </authorList>
    </citation>
    <scope>NUCLEOTIDE SEQUENCE [LARGE SCALE GENOMIC DNA]</scope>
    <source>
        <strain evidence="2">HL-2020</strain>
        <tissue evidence="2">Leaf</tissue>
    </source>
</reference>
<dbReference type="Gene3D" id="2.60.40.150">
    <property type="entry name" value="C2 domain"/>
    <property type="match status" value="1"/>
</dbReference>
<keyword evidence="3" id="KW-1185">Reference proteome</keyword>